<dbReference type="Pfam" id="PF13649">
    <property type="entry name" value="Methyltransf_25"/>
    <property type="match status" value="1"/>
</dbReference>
<name>A0A938AZQ0_UNCTE</name>
<reference evidence="2" key="1">
    <citation type="submission" date="2019-03" db="EMBL/GenBank/DDBJ databases">
        <title>Lake Tanganyika Metagenome-Assembled Genomes (MAGs).</title>
        <authorList>
            <person name="Tran P."/>
        </authorList>
    </citation>
    <scope>NUCLEOTIDE SEQUENCE</scope>
    <source>
        <strain evidence="2">K_DeepCast_65m_m2_066</strain>
    </source>
</reference>
<dbReference type="PANTHER" id="PTHR44068:SF11">
    <property type="entry name" value="GERANYL DIPHOSPHATE 2-C-METHYLTRANSFERASE"/>
    <property type="match status" value="1"/>
</dbReference>
<dbReference type="Proteomes" id="UP000712673">
    <property type="component" value="Unassembled WGS sequence"/>
</dbReference>
<organism evidence="2 3">
    <name type="scientific">Tectimicrobiota bacterium</name>
    <dbReference type="NCBI Taxonomy" id="2528274"/>
    <lineage>
        <taxon>Bacteria</taxon>
        <taxon>Pseudomonadati</taxon>
        <taxon>Nitrospinota/Tectimicrobiota group</taxon>
        <taxon>Candidatus Tectimicrobiota</taxon>
    </lineage>
</organism>
<dbReference type="AlphaFoldDB" id="A0A938AZQ0"/>
<dbReference type="Gene3D" id="3.40.50.150">
    <property type="entry name" value="Vaccinia Virus protein VP39"/>
    <property type="match status" value="1"/>
</dbReference>
<sequence>MAQEKPVDTLPDIDGETVGRFYDHLRANPLSAAALAHGEAYIGQECLLTPEEILTFAKAAGVTSGTAVLDLCSGTGGPACHLAQQLGCHVVGIDISAVGHAQARARAQAQGVTHLVQFQHGDVQTVEFPAAHFDVILGFDSWCHVPQRAHMLQRCATWLRPGGRLAFYDHVERQPFPPEQCQAFYTLWHFPGLETPESYIALVKAAGLHITYEVETSAHAIRYYTALLDIYVARRAEFEAARGVERYQEGLARLQMTQRIASQRLLGQIGCIAEKPVEETRHARNRPH</sequence>
<dbReference type="EMBL" id="VGLS01000062">
    <property type="protein sequence ID" value="MBM3222852.1"/>
    <property type="molecule type" value="Genomic_DNA"/>
</dbReference>
<keyword evidence="2" id="KW-0489">Methyltransferase</keyword>
<proteinExistence type="predicted"/>
<protein>
    <submittedName>
        <fullName evidence="2">Methyltransferase domain-containing protein</fullName>
    </submittedName>
</protein>
<comment type="caution">
    <text evidence="2">The sequence shown here is derived from an EMBL/GenBank/DDBJ whole genome shotgun (WGS) entry which is preliminary data.</text>
</comment>
<dbReference type="InterPro" id="IPR029063">
    <property type="entry name" value="SAM-dependent_MTases_sf"/>
</dbReference>
<dbReference type="InterPro" id="IPR041698">
    <property type="entry name" value="Methyltransf_25"/>
</dbReference>
<evidence type="ECO:0000313" key="3">
    <source>
        <dbReference type="Proteomes" id="UP000712673"/>
    </source>
</evidence>
<keyword evidence="2" id="KW-0808">Transferase</keyword>
<feature type="domain" description="Methyltransferase" evidence="1">
    <location>
        <begin position="68"/>
        <end position="163"/>
    </location>
</feature>
<dbReference type="InterPro" id="IPR050447">
    <property type="entry name" value="Erg6_SMT_methyltransf"/>
</dbReference>
<accession>A0A938AZQ0</accession>
<dbReference type="CDD" id="cd02440">
    <property type="entry name" value="AdoMet_MTases"/>
    <property type="match status" value="1"/>
</dbReference>
<dbReference type="SUPFAM" id="SSF53335">
    <property type="entry name" value="S-adenosyl-L-methionine-dependent methyltransferases"/>
    <property type="match status" value="1"/>
</dbReference>
<dbReference type="GO" id="GO:0032259">
    <property type="term" value="P:methylation"/>
    <property type="evidence" value="ECO:0007669"/>
    <property type="project" value="UniProtKB-KW"/>
</dbReference>
<dbReference type="PANTHER" id="PTHR44068">
    <property type="entry name" value="ZGC:194242"/>
    <property type="match status" value="1"/>
</dbReference>
<evidence type="ECO:0000259" key="1">
    <source>
        <dbReference type="Pfam" id="PF13649"/>
    </source>
</evidence>
<gene>
    <name evidence="2" type="ORF">FJZ47_03480</name>
</gene>
<dbReference type="GO" id="GO:0008168">
    <property type="term" value="F:methyltransferase activity"/>
    <property type="evidence" value="ECO:0007669"/>
    <property type="project" value="UniProtKB-KW"/>
</dbReference>
<evidence type="ECO:0000313" key="2">
    <source>
        <dbReference type="EMBL" id="MBM3222852.1"/>
    </source>
</evidence>